<dbReference type="Proteomes" id="UP000190896">
    <property type="component" value="Unassembled WGS sequence"/>
</dbReference>
<protein>
    <submittedName>
        <fullName evidence="3">Uncharacterized protein</fullName>
    </submittedName>
</protein>
<proteinExistence type="predicted"/>
<dbReference type="RefSeq" id="WP_078487957.1">
    <property type="nucleotide sequence ID" value="NZ_MPRJ01000079.1"/>
</dbReference>
<evidence type="ECO:0000313" key="4">
    <source>
        <dbReference type="Proteomes" id="UP000190896"/>
    </source>
</evidence>
<reference evidence="3 4" key="1">
    <citation type="submission" date="2016-11" db="EMBL/GenBank/DDBJ databases">
        <title>Mixed transmission modes and dynamic genome evolution in an obligate animal-bacterial symbiosis.</title>
        <authorList>
            <person name="Russell S.L."/>
            <person name="Corbett-Detig R.B."/>
            <person name="Cavanaugh C.M."/>
        </authorList>
    </citation>
    <scope>NUCLEOTIDE SEQUENCE [LARGE SCALE GENOMIC DNA]</scope>
    <source>
        <strain evidence="3">Se-Cadez</strain>
    </source>
</reference>
<sequence>MFRPLASLFVLVAASLLTACGGPRYQLVHDFIPPEDKAGRACLMACFEDKKGCGYDCEKRCHFCLEDARYDAEKSFDETYDAYHRDLREYSIDLELYYSELESYQDRKVELERKIKVLSRLCGNVKDKEARDLVCSSRNDVRRDLRQLKKPVKPRKPSEPTLEHEIARLQGACSKECGCDERYRTCYTSCGGTVIQRKVCVSNCDEAD</sequence>
<gene>
    <name evidence="3" type="ORF">BOW51_10450</name>
</gene>
<dbReference type="EMBL" id="MPRJ01000079">
    <property type="protein sequence ID" value="OOZ35751.1"/>
    <property type="molecule type" value="Genomic_DNA"/>
</dbReference>
<comment type="caution">
    <text evidence="3">The sequence shown here is derived from an EMBL/GenBank/DDBJ whole genome shotgun (WGS) entry which is preliminary data.</text>
</comment>
<organism evidence="3 4">
    <name type="scientific">Solemya velesiana gill symbiont</name>
    <dbReference type="NCBI Taxonomy" id="1918948"/>
    <lineage>
        <taxon>Bacteria</taxon>
        <taxon>Pseudomonadati</taxon>
        <taxon>Pseudomonadota</taxon>
        <taxon>Gammaproteobacteria</taxon>
        <taxon>sulfur-oxidizing symbionts</taxon>
    </lineage>
</organism>
<keyword evidence="2" id="KW-0732">Signal</keyword>
<feature type="coiled-coil region" evidence="1">
    <location>
        <begin position="87"/>
        <end position="121"/>
    </location>
</feature>
<dbReference type="PROSITE" id="PS51257">
    <property type="entry name" value="PROKAR_LIPOPROTEIN"/>
    <property type="match status" value="1"/>
</dbReference>
<keyword evidence="1" id="KW-0175">Coiled coil</keyword>
<feature type="signal peptide" evidence="2">
    <location>
        <begin position="1"/>
        <end position="19"/>
    </location>
</feature>
<evidence type="ECO:0000256" key="1">
    <source>
        <dbReference type="SAM" id="Coils"/>
    </source>
</evidence>
<evidence type="ECO:0000313" key="3">
    <source>
        <dbReference type="EMBL" id="OOZ35751.1"/>
    </source>
</evidence>
<name>A0A1T2KSI3_9GAMM</name>
<dbReference type="OrthoDB" id="326336at2"/>
<evidence type="ECO:0000256" key="2">
    <source>
        <dbReference type="SAM" id="SignalP"/>
    </source>
</evidence>
<feature type="chain" id="PRO_5012413770" evidence="2">
    <location>
        <begin position="20"/>
        <end position="208"/>
    </location>
</feature>
<dbReference type="AlphaFoldDB" id="A0A1T2KSI3"/>
<keyword evidence="4" id="KW-1185">Reference proteome</keyword>
<accession>A0A1T2KSI3</accession>